<dbReference type="InterPro" id="IPR042276">
    <property type="entry name" value="CapZ_alpha/beta_2"/>
</dbReference>
<organism evidence="8 9">
    <name type="scientific">Tanacetum coccineum</name>
    <dbReference type="NCBI Taxonomy" id="301880"/>
    <lineage>
        <taxon>Eukaryota</taxon>
        <taxon>Viridiplantae</taxon>
        <taxon>Streptophyta</taxon>
        <taxon>Embryophyta</taxon>
        <taxon>Tracheophyta</taxon>
        <taxon>Spermatophyta</taxon>
        <taxon>Magnoliopsida</taxon>
        <taxon>eudicotyledons</taxon>
        <taxon>Gunneridae</taxon>
        <taxon>Pentapetalae</taxon>
        <taxon>asterids</taxon>
        <taxon>campanulids</taxon>
        <taxon>Asterales</taxon>
        <taxon>Asteraceae</taxon>
        <taxon>Asteroideae</taxon>
        <taxon>Anthemideae</taxon>
        <taxon>Anthemidinae</taxon>
        <taxon>Tanacetum</taxon>
    </lineage>
</organism>
<keyword evidence="6 7" id="KW-0206">Cytoskeleton</keyword>
<evidence type="ECO:0000313" key="9">
    <source>
        <dbReference type="Proteomes" id="UP001151760"/>
    </source>
</evidence>
<evidence type="ECO:0000256" key="1">
    <source>
        <dbReference type="ARBA" id="ARBA00004245"/>
    </source>
</evidence>
<keyword evidence="3 7" id="KW-0117">Actin capping</keyword>
<evidence type="ECO:0000256" key="3">
    <source>
        <dbReference type="ARBA" id="ARBA00022467"/>
    </source>
</evidence>
<dbReference type="PANTHER" id="PTHR10619:SF0">
    <property type="entry name" value="F-ACTIN-CAPPING PROTEIN SUBUNIT BETA ISOFORMS 1 AND 2"/>
    <property type="match status" value="1"/>
</dbReference>
<dbReference type="EMBL" id="BQNB010018230">
    <property type="protein sequence ID" value="GJT72137.1"/>
    <property type="molecule type" value="Genomic_DNA"/>
</dbReference>
<dbReference type="InterPro" id="IPR001698">
    <property type="entry name" value="CAPZB"/>
</dbReference>
<evidence type="ECO:0000313" key="8">
    <source>
        <dbReference type="EMBL" id="GJT72137.1"/>
    </source>
</evidence>
<keyword evidence="8" id="KW-0808">Transferase</keyword>
<evidence type="ECO:0000256" key="2">
    <source>
        <dbReference type="ARBA" id="ARBA00006039"/>
    </source>
</evidence>
<proteinExistence type="inferred from homology"/>
<keyword evidence="8" id="KW-0548">Nucleotidyltransferase</keyword>
<gene>
    <name evidence="8" type="ORF">Tco_1031423</name>
</gene>
<dbReference type="Pfam" id="PF01115">
    <property type="entry name" value="F_actin_cap_B"/>
    <property type="match status" value="1"/>
</dbReference>
<dbReference type="InterPro" id="IPR037282">
    <property type="entry name" value="CapZ_alpha/beta"/>
</dbReference>
<dbReference type="PANTHER" id="PTHR10619">
    <property type="entry name" value="F-ACTIN-CAPPING PROTEIN SUBUNIT BETA"/>
    <property type="match status" value="1"/>
</dbReference>
<evidence type="ECO:0000256" key="6">
    <source>
        <dbReference type="ARBA" id="ARBA00023212"/>
    </source>
</evidence>
<accession>A0ABQ5G8Y4</accession>
<comment type="subcellular location">
    <subcellularLocation>
        <location evidence="1 7">Cytoplasm</location>
        <location evidence="1 7">Cytoskeleton</location>
    </subcellularLocation>
</comment>
<comment type="function">
    <text evidence="7">F-actin-capping proteins bind in a Ca(2+)-independent manner to the fast growing ends of actin filaments (barbed end) thereby blocking the exchange of subunits at these ends. Unlike other capping proteins (such as gelsolin and severin), these proteins do not sever actin filaments.</text>
</comment>
<protein>
    <recommendedName>
        <fullName evidence="7">F-actin-capping protein subunit beta</fullName>
    </recommendedName>
</protein>
<dbReference type="Gene3D" id="3.90.1150.210">
    <property type="entry name" value="F-actin capping protein, beta subunit"/>
    <property type="match status" value="1"/>
</dbReference>
<dbReference type="Proteomes" id="UP001151760">
    <property type="component" value="Unassembled WGS sequence"/>
</dbReference>
<keyword evidence="9" id="KW-1185">Reference proteome</keyword>
<name>A0ABQ5G8Y4_9ASTR</name>
<comment type="caution">
    <text evidence="8">The sequence shown here is derived from an EMBL/GenBank/DDBJ whole genome shotgun (WGS) entry which is preliminary data.</text>
</comment>
<evidence type="ECO:0000256" key="4">
    <source>
        <dbReference type="ARBA" id="ARBA00022490"/>
    </source>
</evidence>
<sequence length="239" mass="27347">MKLVATKNGNYEKKKTCHQENSDITTMFEMVISLEWLVIPNFVVTVVFARFKSAIYVVSTGFSAARYGTSAQMIMKSIPFSVAGCHLCNMGKMIEELEGKLRNQLDQVYFGKTKEMVLQRMESIRCHFFNGVDHNGKKPIWVKWCKVLASKEKGGLGVSSFYALNRALLFKWVWRFRIQRSSLWARVIKGIHGEDGKLVYALESCKNVTVTVKMSHENVGYSLRRIPREGVEQVQFLEG</sequence>
<reference evidence="8" key="1">
    <citation type="journal article" date="2022" name="Int. J. Mol. Sci.">
        <title>Draft Genome of Tanacetum Coccineum: Genomic Comparison of Closely Related Tanacetum-Family Plants.</title>
        <authorList>
            <person name="Yamashiro T."/>
            <person name="Shiraishi A."/>
            <person name="Nakayama K."/>
            <person name="Satake H."/>
        </authorList>
    </citation>
    <scope>NUCLEOTIDE SEQUENCE</scope>
</reference>
<comment type="subunit">
    <text evidence="7">Heterodimer of an alpha and a beta subunit.</text>
</comment>
<dbReference type="SUPFAM" id="SSF90096">
    <property type="entry name" value="Subunits of heterodimeric actin filament capping protein Capz"/>
    <property type="match status" value="1"/>
</dbReference>
<reference evidence="8" key="2">
    <citation type="submission" date="2022-01" db="EMBL/GenBank/DDBJ databases">
        <authorList>
            <person name="Yamashiro T."/>
            <person name="Shiraishi A."/>
            <person name="Satake H."/>
            <person name="Nakayama K."/>
        </authorList>
    </citation>
    <scope>NUCLEOTIDE SEQUENCE</scope>
</reference>
<keyword evidence="8" id="KW-0695">RNA-directed DNA polymerase</keyword>
<dbReference type="GO" id="GO:0003964">
    <property type="term" value="F:RNA-directed DNA polymerase activity"/>
    <property type="evidence" value="ECO:0007669"/>
    <property type="project" value="UniProtKB-KW"/>
</dbReference>
<comment type="similarity">
    <text evidence="2 7">Belongs to the F-actin-capping protein beta subunit family.</text>
</comment>
<keyword evidence="4 7" id="KW-0963">Cytoplasm</keyword>
<keyword evidence="5 7" id="KW-0009">Actin-binding</keyword>
<evidence type="ECO:0000256" key="7">
    <source>
        <dbReference type="RuleBase" id="RU365078"/>
    </source>
</evidence>
<evidence type="ECO:0000256" key="5">
    <source>
        <dbReference type="ARBA" id="ARBA00023203"/>
    </source>
</evidence>